<evidence type="ECO:0000256" key="2">
    <source>
        <dbReference type="PROSITE-ProRule" id="PRU00376"/>
    </source>
</evidence>
<evidence type="ECO:0000313" key="5">
    <source>
        <dbReference type="EMBL" id="GMH81974.1"/>
    </source>
</evidence>
<dbReference type="AlphaFoldDB" id="A0A9W7B181"/>
<protein>
    <recommendedName>
        <fullName evidence="4">YEATS domain-containing protein</fullName>
    </recommendedName>
</protein>
<name>A0A9W7B181_9STRA</name>
<dbReference type="PROSITE" id="PS51037">
    <property type="entry name" value="YEATS"/>
    <property type="match status" value="1"/>
</dbReference>
<feature type="signal peptide" evidence="3">
    <location>
        <begin position="1"/>
        <end position="18"/>
    </location>
</feature>
<keyword evidence="6" id="KW-1185">Reference proteome</keyword>
<organism evidence="5 6">
    <name type="scientific">Triparma verrucosa</name>
    <dbReference type="NCBI Taxonomy" id="1606542"/>
    <lineage>
        <taxon>Eukaryota</taxon>
        <taxon>Sar</taxon>
        <taxon>Stramenopiles</taxon>
        <taxon>Ochrophyta</taxon>
        <taxon>Bolidophyceae</taxon>
        <taxon>Parmales</taxon>
        <taxon>Triparmaceae</taxon>
        <taxon>Triparma</taxon>
    </lineage>
</organism>
<dbReference type="Gene3D" id="2.60.40.1970">
    <property type="entry name" value="YEATS domain"/>
    <property type="match status" value="1"/>
</dbReference>
<dbReference type="InterPro" id="IPR038704">
    <property type="entry name" value="YEAST_sf"/>
</dbReference>
<feature type="domain" description="YEATS" evidence="4">
    <location>
        <begin position="2"/>
        <end position="155"/>
    </location>
</feature>
<keyword evidence="1 2" id="KW-0539">Nucleus</keyword>
<keyword evidence="3" id="KW-0732">Signal</keyword>
<comment type="subcellular location">
    <subcellularLocation>
        <location evidence="2">Nucleus</location>
    </subcellularLocation>
</comment>
<comment type="caution">
    <text evidence="5">The sequence shown here is derived from an EMBL/GenBank/DDBJ whole genome shotgun (WGS) entry which is preliminary data.</text>
</comment>
<dbReference type="GO" id="GO:0005634">
    <property type="term" value="C:nucleus"/>
    <property type="evidence" value="ECO:0007669"/>
    <property type="project" value="UniProtKB-SubCell"/>
</dbReference>
<feature type="chain" id="PRO_5040966687" description="YEATS domain-containing protein" evidence="3">
    <location>
        <begin position="19"/>
        <end position="234"/>
    </location>
</feature>
<dbReference type="EMBL" id="BRXX01000010">
    <property type="protein sequence ID" value="GMH81974.1"/>
    <property type="molecule type" value="Genomic_DNA"/>
</dbReference>
<dbReference type="Proteomes" id="UP001165160">
    <property type="component" value="Unassembled WGS sequence"/>
</dbReference>
<dbReference type="GO" id="GO:0006355">
    <property type="term" value="P:regulation of DNA-templated transcription"/>
    <property type="evidence" value="ECO:0007669"/>
    <property type="project" value="InterPro"/>
</dbReference>
<accession>A0A9W7B181</accession>
<evidence type="ECO:0000313" key="6">
    <source>
        <dbReference type="Proteomes" id="UP001165160"/>
    </source>
</evidence>
<sequence length="234" mass="26170">MSSASLTLTLPLIYGSLSTPLPPSTSSDYSTHQWTLYIRSYTPLSPYIKSVTFHLHPSFDRSVRVVETCEKIGDQYVFSCTSNGWGEFESLLKITYTQPTVKPTILKHTIRLYPQATTGVVGGGKSTDQRVVNEFYDEICFEGVEKEWYEEGLRLDGLTPPSLPVAPVTDASLLMLQDFEEPNDREIVGRLVRAVKFVEGEIGMVKDRILRANSELEQARKIEGINNSGSGRKV</sequence>
<evidence type="ECO:0000256" key="3">
    <source>
        <dbReference type="SAM" id="SignalP"/>
    </source>
</evidence>
<proteinExistence type="predicted"/>
<dbReference type="PANTHER" id="PTHR47573">
    <property type="entry name" value="PROTEIN AF-9 HOMOLOG"/>
    <property type="match status" value="1"/>
</dbReference>
<dbReference type="InterPro" id="IPR055129">
    <property type="entry name" value="YEATS_dom"/>
</dbReference>
<dbReference type="InterPro" id="IPR005033">
    <property type="entry name" value="YEATS"/>
</dbReference>
<reference evidence="6" key="1">
    <citation type="journal article" date="2023" name="Commun. Biol.">
        <title>Genome analysis of Parmales, the sister group of diatoms, reveals the evolutionary specialization of diatoms from phago-mixotrophs to photoautotrophs.</title>
        <authorList>
            <person name="Ban H."/>
            <person name="Sato S."/>
            <person name="Yoshikawa S."/>
            <person name="Yamada K."/>
            <person name="Nakamura Y."/>
            <person name="Ichinomiya M."/>
            <person name="Sato N."/>
            <person name="Blanc-Mathieu R."/>
            <person name="Endo H."/>
            <person name="Kuwata A."/>
            <person name="Ogata H."/>
        </authorList>
    </citation>
    <scope>NUCLEOTIDE SEQUENCE [LARGE SCALE GENOMIC DNA]</scope>
    <source>
        <strain evidence="6">NIES 3699</strain>
    </source>
</reference>
<evidence type="ECO:0000259" key="4">
    <source>
        <dbReference type="PROSITE" id="PS51037"/>
    </source>
</evidence>
<evidence type="ECO:0000256" key="1">
    <source>
        <dbReference type="ARBA" id="ARBA00023242"/>
    </source>
</evidence>
<gene>
    <name evidence="5" type="ORF">TrVE_jg175</name>
</gene>
<dbReference type="Pfam" id="PF03366">
    <property type="entry name" value="YEATS"/>
    <property type="match status" value="1"/>
</dbReference>